<evidence type="ECO:0000313" key="3">
    <source>
        <dbReference type="Proteomes" id="UP001642540"/>
    </source>
</evidence>
<evidence type="ECO:0000259" key="1">
    <source>
        <dbReference type="Pfam" id="PF03358"/>
    </source>
</evidence>
<dbReference type="PANTHER" id="PTHR30543">
    <property type="entry name" value="CHROMATE REDUCTASE"/>
    <property type="match status" value="1"/>
</dbReference>
<proteinExistence type="predicted"/>
<dbReference type="Pfam" id="PF03358">
    <property type="entry name" value="FMN_red"/>
    <property type="match status" value="1"/>
</dbReference>
<feature type="domain" description="NADPH-dependent FMN reductase-like" evidence="1">
    <location>
        <begin position="4"/>
        <end position="154"/>
    </location>
</feature>
<accession>A0ABP1RFC4</accession>
<dbReference type="Proteomes" id="UP001642540">
    <property type="component" value="Unassembled WGS sequence"/>
</dbReference>
<organism evidence="2 3">
    <name type="scientific">Orchesella dallaii</name>
    <dbReference type="NCBI Taxonomy" id="48710"/>
    <lineage>
        <taxon>Eukaryota</taxon>
        <taxon>Metazoa</taxon>
        <taxon>Ecdysozoa</taxon>
        <taxon>Arthropoda</taxon>
        <taxon>Hexapoda</taxon>
        <taxon>Collembola</taxon>
        <taxon>Entomobryomorpha</taxon>
        <taxon>Entomobryoidea</taxon>
        <taxon>Orchesellidae</taxon>
        <taxon>Orchesellinae</taxon>
        <taxon>Orchesella</taxon>
    </lineage>
</organism>
<dbReference type="EMBL" id="CAXLJM020000069">
    <property type="protein sequence ID" value="CAL8125098.1"/>
    <property type="molecule type" value="Genomic_DNA"/>
</dbReference>
<sequence length="201" mass="22751">MSPIKILVFLGSVRTSRMVERLRKFIETLIENHNMQPVIIDPLTLAQSAIELNRTPLHFFADPESDAPTWMKDLNEGIRRASGFLILSSEYNCGIPPALTNLLNTFPPWSYRHRPVGIITYSTGNFGAVRVLSVLRPYLTELGMIVVPAYATIPMIQETLDEDGNVIRNGFELKNIDTVLEEVRWYAKAIKTFNVNHPLPS</sequence>
<dbReference type="Gene3D" id="3.40.50.360">
    <property type="match status" value="1"/>
</dbReference>
<evidence type="ECO:0000313" key="2">
    <source>
        <dbReference type="EMBL" id="CAL8125098.1"/>
    </source>
</evidence>
<dbReference type="InterPro" id="IPR050712">
    <property type="entry name" value="NAD(P)H-dep_reductase"/>
</dbReference>
<dbReference type="InterPro" id="IPR029039">
    <property type="entry name" value="Flavoprotein-like_sf"/>
</dbReference>
<gene>
    <name evidence="2" type="ORF">ODALV1_LOCUS20854</name>
</gene>
<dbReference type="PANTHER" id="PTHR30543:SF21">
    <property type="entry name" value="NAD(P)H-DEPENDENT FMN REDUCTASE LOT6"/>
    <property type="match status" value="1"/>
</dbReference>
<protein>
    <recommendedName>
        <fullName evidence="1">NADPH-dependent FMN reductase-like domain-containing protein</fullName>
    </recommendedName>
</protein>
<keyword evidence="3" id="KW-1185">Reference proteome</keyword>
<dbReference type="SUPFAM" id="SSF52218">
    <property type="entry name" value="Flavoproteins"/>
    <property type="match status" value="1"/>
</dbReference>
<reference evidence="2 3" key="1">
    <citation type="submission" date="2024-08" db="EMBL/GenBank/DDBJ databases">
        <authorList>
            <person name="Cucini C."/>
            <person name="Frati F."/>
        </authorList>
    </citation>
    <scope>NUCLEOTIDE SEQUENCE [LARGE SCALE GENOMIC DNA]</scope>
</reference>
<comment type="caution">
    <text evidence="2">The sequence shown here is derived from an EMBL/GenBank/DDBJ whole genome shotgun (WGS) entry which is preliminary data.</text>
</comment>
<name>A0ABP1RFC4_9HEXA</name>
<dbReference type="InterPro" id="IPR005025">
    <property type="entry name" value="FMN_Rdtase-like_dom"/>
</dbReference>